<comment type="caution">
    <text evidence="1">The sequence shown here is derived from an EMBL/GenBank/DDBJ whole genome shotgun (WGS) entry which is preliminary data.</text>
</comment>
<evidence type="ECO:0000313" key="1">
    <source>
        <dbReference type="EMBL" id="KAI0052412.1"/>
    </source>
</evidence>
<organism evidence="1 2">
    <name type="scientific">Auriscalpium vulgare</name>
    <dbReference type="NCBI Taxonomy" id="40419"/>
    <lineage>
        <taxon>Eukaryota</taxon>
        <taxon>Fungi</taxon>
        <taxon>Dikarya</taxon>
        <taxon>Basidiomycota</taxon>
        <taxon>Agaricomycotina</taxon>
        <taxon>Agaricomycetes</taxon>
        <taxon>Russulales</taxon>
        <taxon>Auriscalpiaceae</taxon>
        <taxon>Auriscalpium</taxon>
    </lineage>
</organism>
<sequence>MHILAFPALLAVSYLSLRFALNVILSQKASTAGGDAAAGYIVHSSVTHARLRPADAKHAFTYPVLSLLLPLARLVHIHPPSAPLSLGWRGLLFSYGPAARARSLLSLRAEGYLYDDAGAEQSLPEKLARTLETYGYGVYFGTQPVHDGDGAVPADAWMLTMPAYAGYEGLNPLTVYFVYPRRDNEEEVALWLAVLEVHNTFGERHVYVLEVAGPGYHHPVSPSSSSSSSLNGGHTWTLPRAFHVSPFNDRLGTYTISVCAPSLTSPAKLAVKILLHEPPASPASAPALKLTATLTARALLPLTAPSIVSSIARYPFALLLTLPRILWEAGRLHYGRGLGVWRRPEPQPAGEEAAPGDVRGGGVAGQRPTLLERAAERVVRAYLTHRARETGVCVVLHQAIFEGAWTRFSSAPSADVPHSPETLDASRTLTITHLSPRFFVLLLLAPSAVEALTAGTRTLARQTGSDAKEFGVSDGHLFEEVFACSSSGDGGMWGRWAAWAVARRPGGAGQEGAVNEEGAGREGGGGRGRPLAQGMLQGAGVSGALLVAALVGLEWAEEAAWWVLRVRWET</sequence>
<dbReference type="Proteomes" id="UP000814033">
    <property type="component" value="Unassembled WGS sequence"/>
</dbReference>
<evidence type="ECO:0000313" key="2">
    <source>
        <dbReference type="Proteomes" id="UP000814033"/>
    </source>
</evidence>
<name>A0ACB8S894_9AGAM</name>
<accession>A0ACB8S894</accession>
<protein>
    <submittedName>
        <fullName evidence="1">Uncharacterized protein</fullName>
    </submittedName>
</protein>
<gene>
    <name evidence="1" type="ORF">FA95DRAFT_1601787</name>
</gene>
<reference evidence="1" key="1">
    <citation type="submission" date="2021-02" db="EMBL/GenBank/DDBJ databases">
        <authorList>
            <consortium name="DOE Joint Genome Institute"/>
            <person name="Ahrendt S."/>
            <person name="Looney B.P."/>
            <person name="Miyauchi S."/>
            <person name="Morin E."/>
            <person name="Drula E."/>
            <person name="Courty P.E."/>
            <person name="Chicoki N."/>
            <person name="Fauchery L."/>
            <person name="Kohler A."/>
            <person name="Kuo A."/>
            <person name="Labutti K."/>
            <person name="Pangilinan J."/>
            <person name="Lipzen A."/>
            <person name="Riley R."/>
            <person name="Andreopoulos W."/>
            <person name="He G."/>
            <person name="Johnson J."/>
            <person name="Barry K.W."/>
            <person name="Grigoriev I.V."/>
            <person name="Nagy L."/>
            <person name="Hibbett D."/>
            <person name="Henrissat B."/>
            <person name="Matheny P.B."/>
            <person name="Labbe J."/>
            <person name="Martin F."/>
        </authorList>
    </citation>
    <scope>NUCLEOTIDE SEQUENCE</scope>
    <source>
        <strain evidence="1">FP105234-sp</strain>
    </source>
</reference>
<keyword evidence="2" id="KW-1185">Reference proteome</keyword>
<proteinExistence type="predicted"/>
<dbReference type="EMBL" id="MU275845">
    <property type="protein sequence ID" value="KAI0052412.1"/>
    <property type="molecule type" value="Genomic_DNA"/>
</dbReference>
<reference evidence="1" key="2">
    <citation type="journal article" date="2022" name="New Phytol.">
        <title>Evolutionary transition to the ectomycorrhizal habit in the genomes of a hyperdiverse lineage of mushroom-forming fungi.</title>
        <authorList>
            <person name="Looney B."/>
            <person name="Miyauchi S."/>
            <person name="Morin E."/>
            <person name="Drula E."/>
            <person name="Courty P.E."/>
            <person name="Kohler A."/>
            <person name="Kuo A."/>
            <person name="LaButti K."/>
            <person name="Pangilinan J."/>
            <person name="Lipzen A."/>
            <person name="Riley R."/>
            <person name="Andreopoulos W."/>
            <person name="He G."/>
            <person name="Johnson J."/>
            <person name="Nolan M."/>
            <person name="Tritt A."/>
            <person name="Barry K.W."/>
            <person name="Grigoriev I.V."/>
            <person name="Nagy L.G."/>
            <person name="Hibbett D."/>
            <person name="Henrissat B."/>
            <person name="Matheny P.B."/>
            <person name="Labbe J."/>
            <person name="Martin F.M."/>
        </authorList>
    </citation>
    <scope>NUCLEOTIDE SEQUENCE</scope>
    <source>
        <strain evidence="1">FP105234-sp</strain>
    </source>
</reference>